<keyword evidence="5" id="KW-1185">Reference proteome</keyword>
<dbReference type="EMBL" id="CP039690">
    <property type="protein sequence ID" value="QCI66779.1"/>
    <property type="molecule type" value="Genomic_DNA"/>
</dbReference>
<protein>
    <submittedName>
        <fullName evidence="4">Amidohydrolase</fullName>
    </submittedName>
</protein>
<dbReference type="OrthoDB" id="9796020at2"/>
<evidence type="ECO:0000313" key="5">
    <source>
        <dbReference type="Proteomes" id="UP000298781"/>
    </source>
</evidence>
<dbReference type="GO" id="GO:0016810">
    <property type="term" value="F:hydrolase activity, acting on carbon-nitrogen (but not peptide) bonds"/>
    <property type="evidence" value="ECO:0007669"/>
    <property type="project" value="InterPro"/>
</dbReference>
<dbReference type="InterPro" id="IPR032466">
    <property type="entry name" value="Metal_Hydrolase"/>
</dbReference>
<dbReference type="PANTHER" id="PTHR43794">
    <property type="entry name" value="AMINOHYDROLASE SSNA-RELATED"/>
    <property type="match status" value="1"/>
</dbReference>
<dbReference type="PANTHER" id="PTHR43794:SF11">
    <property type="entry name" value="AMIDOHYDROLASE-RELATED DOMAIN-CONTAINING PROTEIN"/>
    <property type="match status" value="1"/>
</dbReference>
<dbReference type="Pfam" id="PF01979">
    <property type="entry name" value="Amidohydro_1"/>
    <property type="match status" value="1"/>
</dbReference>
<evidence type="ECO:0000256" key="1">
    <source>
        <dbReference type="ARBA" id="ARBA00006745"/>
    </source>
</evidence>
<evidence type="ECO:0000259" key="3">
    <source>
        <dbReference type="Pfam" id="PF01979"/>
    </source>
</evidence>
<dbReference type="AlphaFoldDB" id="A0A4D7AZJ9"/>
<dbReference type="KEGG" id="pstg:E8M01_22570"/>
<evidence type="ECO:0000256" key="2">
    <source>
        <dbReference type="ARBA" id="ARBA00022801"/>
    </source>
</evidence>
<dbReference type="Gene3D" id="3.20.20.140">
    <property type="entry name" value="Metal-dependent hydrolases"/>
    <property type="match status" value="1"/>
</dbReference>
<dbReference type="InterPro" id="IPR050287">
    <property type="entry name" value="MTA/SAH_deaminase"/>
</dbReference>
<name>A0A4D7AZJ9_9HYPH</name>
<dbReference type="SUPFAM" id="SSF51338">
    <property type="entry name" value="Composite domain of metallo-dependent hydrolases"/>
    <property type="match status" value="1"/>
</dbReference>
<accession>A0A4D7AZJ9</accession>
<sequence>MARSIIRSRSMITRALDRHTVEEIPDGALLQEDGIIVAIGRFDALKQLHPDVPIIGSGNEVMLPGFVNAHHHVGLTPVQLGSPDMPLELWWITRMVIRDLDLYLDTLYAAFEMIASGVTTVQHLHGWVPGTLEEVEAKSNQVISAYQDVGMRASYCYAVRDQNRLMYQSDRALIESLPAELQGRMSHWFGRFKIGLDESMDLFVRLHRNHNAKRRVKVQLAPANLHWCSDQALTAFSDMSRKYDAPIHMHLVETAYQKAYAGKRGGGTALDYLDRFDLLNARLTLGHGVWLSERDIDKVAETGVCICHNCSSNFRLRSGIAPLNRFEARGINTAIGIDEAGINDDRDMLQEMRLVLRAHRVPGMAEADVPAMAQVLRMATVGGARTTPFGETIGTLEVGKAADLVLIDWDQIAFPYLDEATPLIDAVIQRAKTEGVRLTMCDGEVLYQDGEFTRVDRKDALKRLHDGLQKPLSEAELERRGLSKAILPFIRAFYADYVDASLHEPFYRMNSRT</sequence>
<gene>
    <name evidence="4" type="ORF">E8M01_22570</name>
</gene>
<dbReference type="RefSeq" id="WP_136962218.1">
    <property type="nucleotide sequence ID" value="NZ_CP039690.1"/>
</dbReference>
<feature type="domain" description="Amidohydrolase-related" evidence="3">
    <location>
        <begin position="61"/>
        <end position="445"/>
    </location>
</feature>
<organism evidence="4 5">
    <name type="scientific">Phreatobacter stygius</name>
    <dbReference type="NCBI Taxonomy" id="1940610"/>
    <lineage>
        <taxon>Bacteria</taxon>
        <taxon>Pseudomonadati</taxon>
        <taxon>Pseudomonadota</taxon>
        <taxon>Alphaproteobacteria</taxon>
        <taxon>Hyphomicrobiales</taxon>
        <taxon>Phreatobacteraceae</taxon>
        <taxon>Phreatobacter</taxon>
    </lineage>
</organism>
<dbReference type="SUPFAM" id="SSF51556">
    <property type="entry name" value="Metallo-dependent hydrolases"/>
    <property type="match status" value="1"/>
</dbReference>
<proteinExistence type="inferred from homology"/>
<dbReference type="InterPro" id="IPR011059">
    <property type="entry name" value="Metal-dep_hydrolase_composite"/>
</dbReference>
<evidence type="ECO:0000313" key="4">
    <source>
        <dbReference type="EMBL" id="QCI66779.1"/>
    </source>
</evidence>
<comment type="similarity">
    <text evidence="1">Belongs to the metallo-dependent hydrolases superfamily. ATZ/TRZ family.</text>
</comment>
<dbReference type="InterPro" id="IPR006680">
    <property type="entry name" value="Amidohydro-rel"/>
</dbReference>
<reference evidence="4 5" key="1">
    <citation type="submission" date="2019-04" db="EMBL/GenBank/DDBJ databases">
        <title>Phreatobacter aquaticus sp. nov.</title>
        <authorList>
            <person name="Choi A."/>
        </authorList>
    </citation>
    <scope>NUCLEOTIDE SEQUENCE [LARGE SCALE GENOMIC DNA]</scope>
    <source>
        <strain evidence="4 5">KCTC 52518</strain>
    </source>
</reference>
<dbReference type="Gene3D" id="2.30.40.10">
    <property type="entry name" value="Urease, subunit C, domain 1"/>
    <property type="match status" value="1"/>
</dbReference>
<keyword evidence="2 4" id="KW-0378">Hydrolase</keyword>
<dbReference type="Proteomes" id="UP000298781">
    <property type="component" value="Chromosome"/>
</dbReference>